<evidence type="ECO:0000313" key="1">
    <source>
        <dbReference type="EMBL" id="GAN44859.1"/>
    </source>
</evidence>
<dbReference type="RefSeq" id="WP_148667884.1">
    <property type="nucleotide sequence ID" value="NZ_DF970240.1"/>
</dbReference>
<accession>A0A0K8QQ80</accession>
<dbReference type="Proteomes" id="UP000253740">
    <property type="component" value="Unassembled WGS sequence"/>
</dbReference>
<keyword evidence="3" id="KW-1185">Reference proteome</keyword>
<reference evidence="1" key="1">
    <citation type="submission" date="2015-03" db="EMBL/GenBank/DDBJ databases">
        <title>Draft genome sequence of Mizugakiibacter sediminis skMP5.</title>
        <authorList>
            <person name="Watanabe T."/>
            <person name="Kojima H."/>
            <person name="Fukui M."/>
        </authorList>
    </citation>
    <scope>NUCLEOTIDE SEQUENCE</scope>
    <source>
        <strain evidence="1">SkMP5</strain>
    </source>
</reference>
<reference evidence="2" key="2">
    <citation type="submission" date="2015-08" db="EMBL/GenBank/DDBJ databases">
        <title>Complete DNA Sequence of Pseudomonas syringae pv. actinidiae, the Causal Agent of Kiwifruit Canker Disease.</title>
        <authorList>
            <person name="Rikkerink E.H.A."/>
            <person name="Fineran P.C."/>
        </authorList>
    </citation>
    <scope>NUCLEOTIDE SEQUENCE</scope>
    <source>
        <strain evidence="2">SkMP5</strain>
    </source>
</reference>
<dbReference type="HOGENOM" id="CLU_2233464_0_0_6"/>
<dbReference type="AlphaFoldDB" id="A0A0K8QQ80"/>
<gene>
    <name evidence="1" type="ORF">MBSD_1395</name>
    <name evidence="2" type="ORF">MBSD_n2386</name>
</gene>
<organism evidence="2">
    <name type="scientific">Mizugakiibacter sediminis</name>
    <dbReference type="NCBI Taxonomy" id="1475481"/>
    <lineage>
        <taxon>Bacteria</taxon>
        <taxon>Pseudomonadati</taxon>
        <taxon>Pseudomonadota</taxon>
        <taxon>Gammaproteobacteria</taxon>
        <taxon>Lysobacterales</taxon>
        <taxon>Rhodanobacteraceae</taxon>
        <taxon>Mizugakiibacter</taxon>
    </lineage>
</organism>
<name>A0A0K8QQ80_9GAMM</name>
<sequence>MFVKIGTKCFYVSERKPESHAECAIIGEIAQSTPERKVFVVSFESSEDNVLGGTFFAVIYPGGEQDPEKIVSVHAFTEDGAWLPPSSGYVEVGFLCTREGLKKYF</sequence>
<dbReference type="EMBL" id="DF970240">
    <property type="protein sequence ID" value="GAP67070.1"/>
    <property type="molecule type" value="Genomic_DNA"/>
</dbReference>
<evidence type="ECO:0000313" key="2">
    <source>
        <dbReference type="EMBL" id="GAP67070.1"/>
    </source>
</evidence>
<dbReference type="EMBL" id="DF952378">
    <property type="protein sequence ID" value="GAN44859.1"/>
    <property type="molecule type" value="Genomic_DNA"/>
</dbReference>
<protein>
    <submittedName>
        <fullName evidence="2">Transcriptional regulator, AraC family</fullName>
    </submittedName>
</protein>
<proteinExistence type="predicted"/>
<evidence type="ECO:0000313" key="3">
    <source>
        <dbReference type="Proteomes" id="UP000253740"/>
    </source>
</evidence>